<dbReference type="EMBL" id="JAUSVP010000001">
    <property type="protein sequence ID" value="MDQ0445845.1"/>
    <property type="molecule type" value="Genomic_DNA"/>
</dbReference>
<dbReference type="InterPro" id="IPR011556">
    <property type="entry name" value="Glut_cys_lig_pln_type"/>
</dbReference>
<keyword evidence="6 10" id="KW-0547">Nucleotide-binding</keyword>
<comment type="similarity">
    <text evidence="2">Belongs to the carboxylate-amine ligase family. Glutamate--cysteine ligase type 2 subfamily.</text>
</comment>
<keyword evidence="9" id="KW-1015">Disulfide bond</keyword>
<evidence type="ECO:0000256" key="4">
    <source>
        <dbReference type="ARBA" id="ARBA00022598"/>
    </source>
</evidence>
<evidence type="ECO:0000256" key="5">
    <source>
        <dbReference type="ARBA" id="ARBA00022684"/>
    </source>
</evidence>
<protein>
    <recommendedName>
        <fullName evidence="10">Glutamate--cysteine ligase</fullName>
        <ecNumber evidence="10">6.3.2.2</ecNumber>
    </recommendedName>
</protein>
<dbReference type="PANTHER" id="PTHR34378">
    <property type="entry name" value="GLUTAMATE--CYSTEINE LIGASE, CHLOROPLASTIC"/>
    <property type="match status" value="1"/>
</dbReference>
<dbReference type="NCBIfam" id="TIGR01436">
    <property type="entry name" value="glu_cys_lig_pln"/>
    <property type="match status" value="1"/>
</dbReference>
<reference evidence="11 12" key="1">
    <citation type="submission" date="2023-07" db="EMBL/GenBank/DDBJ databases">
        <title>Genomic Encyclopedia of Type Strains, Phase IV (KMG-IV): sequencing the most valuable type-strain genomes for metagenomic binning, comparative biology and taxonomic classification.</title>
        <authorList>
            <person name="Goeker M."/>
        </authorList>
    </citation>
    <scope>NUCLEOTIDE SEQUENCE [LARGE SCALE GENOMIC DNA]</scope>
    <source>
        <strain evidence="11 12">DSM 19013</strain>
    </source>
</reference>
<evidence type="ECO:0000313" key="11">
    <source>
        <dbReference type="EMBL" id="MDQ0445845.1"/>
    </source>
</evidence>
<dbReference type="Gene3D" id="3.30.590.20">
    <property type="match status" value="1"/>
</dbReference>
<keyword evidence="12" id="KW-1185">Reference proteome</keyword>
<evidence type="ECO:0000313" key="12">
    <source>
        <dbReference type="Proteomes" id="UP001231124"/>
    </source>
</evidence>
<comment type="similarity">
    <text evidence="10">Belongs to the glutamate--cysteine ligase type 2 family. EgtA subfamily.</text>
</comment>
<dbReference type="SUPFAM" id="SSF55931">
    <property type="entry name" value="Glutamine synthetase/guanido kinase"/>
    <property type="match status" value="1"/>
</dbReference>
<evidence type="ECO:0000256" key="7">
    <source>
        <dbReference type="ARBA" id="ARBA00022840"/>
    </source>
</evidence>
<dbReference type="Proteomes" id="UP001231124">
    <property type="component" value="Unassembled WGS sequence"/>
</dbReference>
<gene>
    <name evidence="11" type="ORF">QO012_000323</name>
</gene>
<evidence type="ECO:0000256" key="1">
    <source>
        <dbReference type="ARBA" id="ARBA00005006"/>
    </source>
</evidence>
<keyword evidence="4 10" id="KW-0436">Ligase</keyword>
<dbReference type="PIRSF" id="PIRSF017901">
    <property type="entry name" value="GCL"/>
    <property type="match status" value="1"/>
</dbReference>
<evidence type="ECO:0000256" key="9">
    <source>
        <dbReference type="ARBA" id="ARBA00023157"/>
    </source>
</evidence>
<comment type="catalytic activity">
    <reaction evidence="10">
        <text>L-cysteine + L-glutamate + ATP = gamma-L-glutamyl-L-cysteine + ADP + phosphate + H(+)</text>
        <dbReference type="Rhea" id="RHEA:13285"/>
        <dbReference type="ChEBI" id="CHEBI:15378"/>
        <dbReference type="ChEBI" id="CHEBI:29985"/>
        <dbReference type="ChEBI" id="CHEBI:30616"/>
        <dbReference type="ChEBI" id="CHEBI:35235"/>
        <dbReference type="ChEBI" id="CHEBI:43474"/>
        <dbReference type="ChEBI" id="CHEBI:58173"/>
        <dbReference type="ChEBI" id="CHEBI:456216"/>
        <dbReference type="EC" id="6.3.2.2"/>
    </reaction>
</comment>
<dbReference type="InterPro" id="IPR006336">
    <property type="entry name" value="GCS2"/>
</dbReference>
<dbReference type="InterPro" id="IPR014746">
    <property type="entry name" value="Gln_synth/guanido_kin_cat_dom"/>
</dbReference>
<evidence type="ECO:0000256" key="3">
    <source>
        <dbReference type="ARBA" id="ARBA00011153"/>
    </source>
</evidence>
<sequence length="455" mass="49614">MARDSDDTTPLTTRAELIDWFAAGEKPRARFAIGTEHEKIPFYTADRQPVPYAGEAGIGALLVGLGRETGWEPITDRGEVIGLAASEGGAISIEPGGQFELSGAALPDVHATAAELATHLAAVKRVAEPMGIGFLTLGMSPKWRREETPVMPKSRYRIMAGYMPKVGSLGLDMMLRTATVQVNLDFSSEDDMARKMRASLALQPVATALFAFSPFTDGRPNGFQSRRSEIWRDTDADRTGMLPFAFESGFGYEAYADWLLDMPMYFVKRGDTYHDVSGASFRDLMEGRLAQLPGERATVSDWANHASTAFPEVRLKRFLEMRGADVGGPDMIAAQSAFWTGLLYDDGALDAALDLVKGWTAAQREAARATAPRLGLATPVAKRTLGEVAAEALAIARAGLKARGRRDAEGSDETRYLQPLEMIVASGRNRAQDLLDAYEQRWDSTVDPAFEECVF</sequence>
<dbReference type="PANTHER" id="PTHR34378:SF1">
    <property type="entry name" value="GLUTAMATE--CYSTEINE LIGASE, CHLOROPLASTIC"/>
    <property type="match status" value="1"/>
</dbReference>
<comment type="function">
    <text evidence="10">Catalyzes the synthesis of gamma-glutamylcysteine (gamma-GC).</text>
</comment>
<organism evidence="11 12">
    <name type="scientific">Methylobacterium aerolatum</name>
    <dbReference type="NCBI Taxonomy" id="418708"/>
    <lineage>
        <taxon>Bacteria</taxon>
        <taxon>Pseudomonadati</taxon>
        <taxon>Pseudomonadota</taxon>
        <taxon>Alphaproteobacteria</taxon>
        <taxon>Hyphomicrobiales</taxon>
        <taxon>Methylobacteriaceae</taxon>
        <taxon>Methylobacterium</taxon>
    </lineage>
</organism>
<evidence type="ECO:0000256" key="6">
    <source>
        <dbReference type="ARBA" id="ARBA00022741"/>
    </source>
</evidence>
<keyword evidence="5" id="KW-0317">Glutathione biosynthesis</keyword>
<dbReference type="EC" id="6.3.2.2" evidence="10"/>
<dbReference type="RefSeq" id="WP_238204853.1">
    <property type="nucleotide sequence ID" value="NZ_BPQE01000020.1"/>
</dbReference>
<comment type="pathway">
    <text evidence="1">Sulfur metabolism; glutathione biosynthesis; glutathione from L-cysteine and L-glutamate: step 1/2.</text>
</comment>
<dbReference type="GO" id="GO:0004357">
    <property type="term" value="F:glutamate-cysteine ligase activity"/>
    <property type="evidence" value="ECO:0007669"/>
    <property type="project" value="UniProtKB-EC"/>
</dbReference>
<evidence type="ECO:0000256" key="8">
    <source>
        <dbReference type="ARBA" id="ARBA00022946"/>
    </source>
</evidence>
<evidence type="ECO:0000256" key="10">
    <source>
        <dbReference type="PIRNR" id="PIRNR017901"/>
    </source>
</evidence>
<name>A0ABU0HU54_9HYPH</name>
<comment type="subunit">
    <text evidence="3">Homodimer or monomer when oxidized or reduced, respectively.</text>
</comment>
<accession>A0ABU0HU54</accession>
<evidence type="ECO:0000256" key="2">
    <source>
        <dbReference type="ARBA" id="ARBA00010253"/>
    </source>
</evidence>
<proteinExistence type="inferred from homology"/>
<comment type="caution">
    <text evidence="11">The sequence shown here is derived from an EMBL/GenBank/DDBJ whole genome shotgun (WGS) entry which is preliminary data.</text>
</comment>
<dbReference type="Pfam" id="PF04107">
    <property type="entry name" value="GCS2"/>
    <property type="match status" value="1"/>
</dbReference>
<keyword evidence="7 10" id="KW-0067">ATP-binding</keyword>
<keyword evidence="8" id="KW-0809">Transit peptide</keyword>
<dbReference type="InterPro" id="IPR035434">
    <property type="entry name" value="GCL_bact_plant"/>
</dbReference>